<dbReference type="PANTHER" id="PTHR10091">
    <property type="entry name" value="ALDOSE-1-EPIMERASE"/>
    <property type="match status" value="1"/>
</dbReference>
<dbReference type="GO" id="GO:0030246">
    <property type="term" value="F:carbohydrate binding"/>
    <property type="evidence" value="ECO:0007669"/>
    <property type="project" value="InterPro"/>
</dbReference>
<evidence type="ECO:0000256" key="4">
    <source>
        <dbReference type="ARBA" id="ARBA00023277"/>
    </source>
</evidence>
<comment type="catalytic activity">
    <reaction evidence="5">
        <text>alpha-D-glucose = beta-D-glucose</text>
        <dbReference type="Rhea" id="RHEA:10264"/>
        <dbReference type="ChEBI" id="CHEBI:15903"/>
        <dbReference type="ChEBI" id="CHEBI:17925"/>
        <dbReference type="EC" id="5.1.3.3"/>
    </reaction>
</comment>
<dbReference type="Pfam" id="PF01263">
    <property type="entry name" value="Aldose_epim"/>
    <property type="match status" value="1"/>
</dbReference>
<dbReference type="NCBIfam" id="NF008277">
    <property type="entry name" value="PRK11055.1"/>
    <property type="match status" value="1"/>
</dbReference>
<evidence type="ECO:0000256" key="2">
    <source>
        <dbReference type="ARBA" id="ARBA00006206"/>
    </source>
</evidence>
<accession>A0A5B9DV71</accession>
<evidence type="ECO:0000256" key="6">
    <source>
        <dbReference type="PIRSR" id="PIRSR005096-1"/>
    </source>
</evidence>
<dbReference type="GO" id="GO:0004034">
    <property type="term" value="F:aldose 1-epimerase activity"/>
    <property type="evidence" value="ECO:0007669"/>
    <property type="project" value="UniProtKB-EC"/>
</dbReference>
<evidence type="ECO:0000256" key="3">
    <source>
        <dbReference type="ARBA" id="ARBA00023235"/>
    </source>
</evidence>
<feature type="binding site" evidence="7">
    <location>
        <position position="276"/>
    </location>
    <ligand>
        <name>beta-D-galactose</name>
        <dbReference type="ChEBI" id="CHEBI:27667"/>
    </ligand>
</feature>
<evidence type="ECO:0000313" key="11">
    <source>
        <dbReference type="Proteomes" id="UP000321807"/>
    </source>
</evidence>
<sequence>MNKRLFGNTLFLSLLATSSLAMATDARQATFGTMPDGQKVEVVTLDDGHGFTARVISLGAALQSLMLPDRHGKSADVVLAYPDLHDYLADPQYFGASVGRFANRIGKGRFTLDGKTYQLTLNDGPNSLHGGTKGFDKVVWQVVKVVKSPEPSVTLRYVSPDGDQGYPGTLTATATYTLKAGHELDIDYTATTDKPTIVNISNHTYWNLGGEGSGSIYHDILTIPGNSITPVDATLIPTGEFRSVAGTPYDFRHGKPIGRDIRDGKEEQLLRGHGYDMNWVISRTKAAAPRLMAKVEDPHSGRVLTLLSAQPGLQFYSGNFLDGTSVGKSGRIYRQGDAFVLEPQMFPDTPNHPDFGSARLAPGQTYHNHIIYRFSVNKEAGKH</sequence>
<feature type="signal peptide" evidence="9">
    <location>
        <begin position="1"/>
        <end position="23"/>
    </location>
</feature>
<dbReference type="RefSeq" id="WP_008208167.1">
    <property type="nucleotide sequence ID" value="NZ_CP042807.1"/>
</dbReference>
<feature type="binding site" evidence="8">
    <location>
        <begin position="203"/>
        <end position="205"/>
    </location>
    <ligand>
        <name>beta-D-galactose</name>
        <dbReference type="ChEBI" id="CHEBI:27667"/>
    </ligand>
</feature>
<evidence type="ECO:0000256" key="5">
    <source>
        <dbReference type="PIRNR" id="PIRNR005096"/>
    </source>
</evidence>
<dbReference type="InterPro" id="IPR011013">
    <property type="entry name" value="Gal_mutarotase_sf_dom"/>
</dbReference>
<evidence type="ECO:0000256" key="8">
    <source>
        <dbReference type="PIRSR" id="PIRSR005096-3"/>
    </source>
</evidence>
<feature type="chain" id="PRO_5023019579" description="Aldose 1-epimerase" evidence="9">
    <location>
        <begin position="24"/>
        <end position="383"/>
    </location>
</feature>
<proteinExistence type="inferred from homology"/>
<dbReference type="CDD" id="cd09019">
    <property type="entry name" value="galactose_mutarotase_like"/>
    <property type="match status" value="1"/>
</dbReference>
<evidence type="ECO:0000256" key="7">
    <source>
        <dbReference type="PIRSR" id="PIRSR005096-2"/>
    </source>
</evidence>
<keyword evidence="3 5" id="KW-0413">Isomerase</keyword>
<feature type="active site" description="Proton acceptor" evidence="6">
    <location>
        <position position="342"/>
    </location>
</feature>
<dbReference type="SUPFAM" id="SSF74650">
    <property type="entry name" value="Galactose mutarotase-like"/>
    <property type="match status" value="1"/>
</dbReference>
<dbReference type="UniPathway" id="UPA00242"/>
<dbReference type="Gene3D" id="2.70.98.10">
    <property type="match status" value="1"/>
</dbReference>
<keyword evidence="4 5" id="KW-0119">Carbohydrate metabolism</keyword>
<evidence type="ECO:0000256" key="1">
    <source>
        <dbReference type="ARBA" id="ARBA00005028"/>
    </source>
</evidence>
<comment type="similarity">
    <text evidence="2 5">Belongs to the aldose epimerase family.</text>
</comment>
<dbReference type="InterPro" id="IPR015443">
    <property type="entry name" value="Aldose_1-epimerase"/>
</dbReference>
<evidence type="ECO:0000256" key="9">
    <source>
        <dbReference type="SAM" id="SignalP"/>
    </source>
</evidence>
<organism evidence="10 11">
    <name type="scientific">Rhodanobacter glycinis</name>
    <dbReference type="NCBI Taxonomy" id="582702"/>
    <lineage>
        <taxon>Bacteria</taxon>
        <taxon>Pseudomonadati</taxon>
        <taxon>Pseudomonadota</taxon>
        <taxon>Gammaproteobacteria</taxon>
        <taxon>Lysobacterales</taxon>
        <taxon>Rhodanobacteraceae</taxon>
        <taxon>Rhodanobacter</taxon>
    </lineage>
</organism>
<dbReference type="Proteomes" id="UP000321807">
    <property type="component" value="Chromosome"/>
</dbReference>
<gene>
    <name evidence="10" type="ORF">CS053_03340</name>
</gene>
<name>A0A5B9DV71_9GAMM</name>
<dbReference type="InterPro" id="IPR008183">
    <property type="entry name" value="Aldose_1/G6P_1-epimerase"/>
</dbReference>
<keyword evidence="9" id="KW-0732">Signal</keyword>
<reference evidence="10 11" key="1">
    <citation type="submission" date="2019-08" db="EMBL/GenBank/DDBJ databases">
        <title>Complete genome sequence of Rhodanobacter glycinis strain T01E-68 isolated from tomato root.</title>
        <authorList>
            <person name="Weon H.-Y."/>
            <person name="Lee S.A."/>
        </authorList>
    </citation>
    <scope>NUCLEOTIDE SEQUENCE [LARGE SCALE GENOMIC DNA]</scope>
    <source>
        <strain evidence="10 11">T01E-68</strain>
    </source>
</reference>
<dbReference type="GO" id="GO:0033499">
    <property type="term" value="P:galactose catabolic process via UDP-galactose, Leloir pathway"/>
    <property type="evidence" value="ECO:0007669"/>
    <property type="project" value="TreeGrafter"/>
</dbReference>
<evidence type="ECO:0000313" key="10">
    <source>
        <dbReference type="EMBL" id="QEE23652.1"/>
    </source>
</evidence>
<protein>
    <recommendedName>
        <fullName evidence="5">Aldose 1-epimerase</fullName>
        <ecNumber evidence="5">5.1.3.3</ecNumber>
    </recommendedName>
</protein>
<dbReference type="KEGG" id="rgl:CS053_03340"/>
<feature type="binding site" evidence="8">
    <location>
        <begin position="103"/>
        <end position="104"/>
    </location>
    <ligand>
        <name>beta-D-galactose</name>
        <dbReference type="ChEBI" id="CHEBI:27667"/>
    </ligand>
</feature>
<dbReference type="PANTHER" id="PTHR10091:SF0">
    <property type="entry name" value="GALACTOSE MUTAROTASE"/>
    <property type="match status" value="1"/>
</dbReference>
<dbReference type="InterPro" id="IPR047215">
    <property type="entry name" value="Galactose_mutarotase-like"/>
</dbReference>
<dbReference type="GO" id="GO:0005737">
    <property type="term" value="C:cytoplasm"/>
    <property type="evidence" value="ECO:0007669"/>
    <property type="project" value="TreeGrafter"/>
</dbReference>
<dbReference type="EMBL" id="CP042807">
    <property type="protein sequence ID" value="QEE23652.1"/>
    <property type="molecule type" value="Genomic_DNA"/>
</dbReference>
<dbReference type="GO" id="GO:0006006">
    <property type="term" value="P:glucose metabolic process"/>
    <property type="evidence" value="ECO:0007669"/>
    <property type="project" value="TreeGrafter"/>
</dbReference>
<dbReference type="AlphaFoldDB" id="A0A5B9DV71"/>
<comment type="pathway">
    <text evidence="1 5">Carbohydrate metabolism; hexose metabolism.</text>
</comment>
<dbReference type="EC" id="5.1.3.3" evidence="5"/>
<dbReference type="InterPro" id="IPR014718">
    <property type="entry name" value="GH-type_carb-bd"/>
</dbReference>
<feature type="active site" description="Proton donor" evidence="6">
    <location>
        <position position="203"/>
    </location>
</feature>
<dbReference type="PIRSF" id="PIRSF005096">
    <property type="entry name" value="GALM"/>
    <property type="match status" value="1"/>
</dbReference>